<sequence>MSQANQEVSISSTSATSPSPNCLFTCARDESQSGENVEQSSTSLVLADPGPVSPCPVLQSVSAPFTGQTLFVFPKQEDPRFPSKVQHMAVTAHLFIACTC</sequence>
<proteinExistence type="predicted"/>
<evidence type="ECO:0000313" key="3">
    <source>
        <dbReference type="Proteomes" id="UP001153269"/>
    </source>
</evidence>
<dbReference type="EMBL" id="CADEAL010000779">
    <property type="protein sequence ID" value="CAB1425108.1"/>
    <property type="molecule type" value="Genomic_DNA"/>
</dbReference>
<name>A0A9N7U5E6_PLEPL</name>
<reference evidence="2" key="1">
    <citation type="submission" date="2020-03" db="EMBL/GenBank/DDBJ databases">
        <authorList>
            <person name="Weist P."/>
        </authorList>
    </citation>
    <scope>NUCLEOTIDE SEQUENCE</scope>
</reference>
<protein>
    <submittedName>
        <fullName evidence="2">Uncharacterized protein</fullName>
    </submittedName>
</protein>
<gene>
    <name evidence="2" type="ORF">PLEPLA_LOCUS13038</name>
</gene>
<comment type="caution">
    <text evidence="2">The sequence shown here is derived from an EMBL/GenBank/DDBJ whole genome shotgun (WGS) entry which is preliminary data.</text>
</comment>
<dbReference type="Proteomes" id="UP001153269">
    <property type="component" value="Unassembled WGS sequence"/>
</dbReference>
<evidence type="ECO:0000313" key="2">
    <source>
        <dbReference type="EMBL" id="CAB1425108.1"/>
    </source>
</evidence>
<keyword evidence="3" id="KW-1185">Reference proteome</keyword>
<feature type="region of interest" description="Disordered" evidence="1">
    <location>
        <begin position="1"/>
        <end position="20"/>
    </location>
</feature>
<organism evidence="2 3">
    <name type="scientific">Pleuronectes platessa</name>
    <name type="common">European plaice</name>
    <dbReference type="NCBI Taxonomy" id="8262"/>
    <lineage>
        <taxon>Eukaryota</taxon>
        <taxon>Metazoa</taxon>
        <taxon>Chordata</taxon>
        <taxon>Craniata</taxon>
        <taxon>Vertebrata</taxon>
        <taxon>Euteleostomi</taxon>
        <taxon>Actinopterygii</taxon>
        <taxon>Neopterygii</taxon>
        <taxon>Teleostei</taxon>
        <taxon>Neoteleostei</taxon>
        <taxon>Acanthomorphata</taxon>
        <taxon>Carangaria</taxon>
        <taxon>Pleuronectiformes</taxon>
        <taxon>Pleuronectoidei</taxon>
        <taxon>Pleuronectidae</taxon>
        <taxon>Pleuronectes</taxon>
    </lineage>
</organism>
<accession>A0A9N7U5E6</accession>
<dbReference type="AlphaFoldDB" id="A0A9N7U5E6"/>
<feature type="compositionally biased region" description="Low complexity" evidence="1">
    <location>
        <begin position="9"/>
        <end position="20"/>
    </location>
</feature>
<evidence type="ECO:0000256" key="1">
    <source>
        <dbReference type="SAM" id="MobiDB-lite"/>
    </source>
</evidence>